<dbReference type="AlphaFoldDB" id="I3E4A9"/>
<keyword evidence="2" id="KW-1185">Reference proteome</keyword>
<evidence type="ECO:0000313" key="1">
    <source>
        <dbReference type="EMBL" id="EIJ81330.1"/>
    </source>
</evidence>
<proteinExistence type="predicted"/>
<accession>I3E4A9</accession>
<dbReference type="EMBL" id="AFEU01000001">
    <property type="protein sequence ID" value="EIJ81330.1"/>
    <property type="molecule type" value="Genomic_DNA"/>
</dbReference>
<sequence>MDSFFHWEYQNVLIDADEVVLKARIILLPFLVFHFPASPEVLRFVFEKRAAF</sequence>
<dbReference type="PATRIC" id="fig|997296.3.peg.86"/>
<protein>
    <submittedName>
        <fullName evidence="1">Uncharacterized protein</fullName>
    </submittedName>
</protein>
<dbReference type="Proteomes" id="UP000010523">
    <property type="component" value="Unassembled WGS sequence"/>
</dbReference>
<comment type="caution">
    <text evidence="1">The sequence shown here is derived from an EMBL/GenBank/DDBJ whole genome shotgun (WGS) entry which is preliminary data.</text>
</comment>
<evidence type="ECO:0000313" key="2">
    <source>
        <dbReference type="Proteomes" id="UP000010523"/>
    </source>
</evidence>
<reference evidence="1 2" key="1">
    <citation type="journal article" date="2012" name="Appl. Environ. Microbiol.">
        <title>Genome Sequence of Thermotolerant Bacillus methanolicus: Features and Regulation Related to Methylotrophy and Production of L-Lysine and L-Glutamate from Methanol.</title>
        <authorList>
            <person name="Heggeset T.M."/>
            <person name="Krog A."/>
            <person name="Balzer S."/>
            <person name="Wentzel A."/>
            <person name="Ellingsen T.E."/>
            <person name="Brautaset T."/>
        </authorList>
    </citation>
    <scope>NUCLEOTIDE SEQUENCE [LARGE SCALE GENOMIC DNA]</scope>
    <source>
        <strain evidence="1 2">PB1</strain>
    </source>
</reference>
<name>I3E4A9_BACMT</name>
<organism evidence="1 2">
    <name type="scientific">Bacillus methanolicus PB1</name>
    <dbReference type="NCBI Taxonomy" id="997296"/>
    <lineage>
        <taxon>Bacteria</taxon>
        <taxon>Bacillati</taxon>
        <taxon>Bacillota</taxon>
        <taxon>Bacilli</taxon>
        <taxon>Bacillales</taxon>
        <taxon>Bacillaceae</taxon>
        <taxon>Bacillus</taxon>
    </lineage>
</organism>
<gene>
    <name evidence="1" type="ORF">PB1_00255</name>
</gene>